<evidence type="ECO:0000259" key="2">
    <source>
        <dbReference type="Pfam" id="PF17777"/>
    </source>
</evidence>
<feature type="region of interest" description="Disordered" evidence="1">
    <location>
        <begin position="1"/>
        <end position="22"/>
    </location>
</feature>
<reference evidence="3 4" key="1">
    <citation type="submission" date="2016-03" db="EMBL/GenBank/DDBJ databases">
        <title>Whole genome sequencing of Grifola frondosa 9006-11.</title>
        <authorList>
            <person name="Min B."/>
            <person name="Park H."/>
            <person name="Kim J.-G."/>
            <person name="Cho H."/>
            <person name="Oh Y.-L."/>
            <person name="Kong W.-S."/>
            <person name="Choi I.-G."/>
        </authorList>
    </citation>
    <scope>NUCLEOTIDE SEQUENCE [LARGE SCALE GENOMIC DNA]</scope>
    <source>
        <strain evidence="3 4">9006-11</strain>
    </source>
</reference>
<dbReference type="STRING" id="5627.A0A1C7LVC6"/>
<evidence type="ECO:0000256" key="1">
    <source>
        <dbReference type="SAM" id="MobiDB-lite"/>
    </source>
</evidence>
<dbReference type="GO" id="GO:0003723">
    <property type="term" value="F:RNA binding"/>
    <property type="evidence" value="ECO:0007669"/>
    <property type="project" value="TreeGrafter"/>
</dbReference>
<dbReference type="InterPro" id="IPR040637">
    <property type="entry name" value="Ribosomal_uL10-like_insert"/>
</dbReference>
<dbReference type="EMBL" id="LUGG01000019">
    <property type="protein sequence ID" value="OBZ68713.1"/>
    <property type="molecule type" value="Genomic_DNA"/>
</dbReference>
<dbReference type="AlphaFoldDB" id="A0A1C7LVC6"/>
<organism evidence="3 4">
    <name type="scientific">Grifola frondosa</name>
    <name type="common">Maitake</name>
    <name type="synonym">Polyporus frondosus</name>
    <dbReference type="NCBI Taxonomy" id="5627"/>
    <lineage>
        <taxon>Eukaryota</taxon>
        <taxon>Fungi</taxon>
        <taxon>Dikarya</taxon>
        <taxon>Basidiomycota</taxon>
        <taxon>Agaricomycotina</taxon>
        <taxon>Agaricomycetes</taxon>
        <taxon>Polyporales</taxon>
        <taxon>Grifolaceae</taxon>
        <taxon>Grifola</taxon>
    </lineage>
</organism>
<dbReference type="GO" id="GO:0005730">
    <property type="term" value="C:nucleolus"/>
    <property type="evidence" value="ECO:0007669"/>
    <property type="project" value="TreeGrafter"/>
</dbReference>
<dbReference type="Proteomes" id="UP000092993">
    <property type="component" value="Unassembled WGS sequence"/>
</dbReference>
<dbReference type="GO" id="GO:0006364">
    <property type="term" value="P:rRNA processing"/>
    <property type="evidence" value="ECO:0007669"/>
    <property type="project" value="TreeGrafter"/>
</dbReference>
<comment type="caution">
    <text evidence="3">The sequence shown here is derived from an EMBL/GenBank/DDBJ whole genome shotgun (WGS) entry which is preliminary data.</text>
</comment>
<sequence length="103" mass="11773">MQQHSSPPEPFPHNEEPQLRRLGLRTSMNRGVPTLEVSHKVCEKGKVLTPEQAQLLKLVGIKMVAFKVVLRSRWDSASGEITQIEVEEIEEIEVEDEDEHMSE</sequence>
<protein>
    <submittedName>
        <fullName evidence="3">mRNA turnover protein 4</fullName>
    </submittedName>
</protein>
<evidence type="ECO:0000313" key="3">
    <source>
        <dbReference type="EMBL" id="OBZ68713.1"/>
    </source>
</evidence>
<keyword evidence="4" id="KW-1185">Reference proteome</keyword>
<dbReference type="Pfam" id="PF17777">
    <property type="entry name" value="RL10P_insert"/>
    <property type="match status" value="1"/>
</dbReference>
<feature type="domain" description="Large ribosomal subunit protein uL10-like insertion" evidence="2">
    <location>
        <begin position="10"/>
        <end position="61"/>
    </location>
</feature>
<gene>
    <name evidence="3" type="primary">MRTO4</name>
    <name evidence="3" type="ORF">A0H81_11137</name>
</gene>
<dbReference type="InterPro" id="IPR043164">
    <property type="entry name" value="Ribosomal_uL10-like_insert_sf"/>
</dbReference>
<dbReference type="GO" id="GO:0000956">
    <property type="term" value="P:nuclear-transcribed mRNA catabolic process"/>
    <property type="evidence" value="ECO:0007669"/>
    <property type="project" value="TreeGrafter"/>
</dbReference>
<dbReference type="GO" id="GO:0030687">
    <property type="term" value="C:preribosome, large subunit precursor"/>
    <property type="evidence" value="ECO:0007669"/>
    <property type="project" value="TreeGrafter"/>
</dbReference>
<dbReference type="GO" id="GO:0042273">
    <property type="term" value="P:ribosomal large subunit biogenesis"/>
    <property type="evidence" value="ECO:0007669"/>
    <property type="project" value="TreeGrafter"/>
</dbReference>
<dbReference type="OrthoDB" id="10262308at2759"/>
<proteinExistence type="predicted"/>
<name>A0A1C7LVC6_GRIFR</name>
<dbReference type="InterPro" id="IPR051742">
    <property type="entry name" value="Ribosome_Assembly_uL10"/>
</dbReference>
<dbReference type="PANTHER" id="PTHR45841:SF1">
    <property type="entry name" value="MRNA TURNOVER PROTEIN 4 HOMOLOG"/>
    <property type="match status" value="1"/>
</dbReference>
<evidence type="ECO:0000313" key="4">
    <source>
        <dbReference type="Proteomes" id="UP000092993"/>
    </source>
</evidence>
<accession>A0A1C7LVC6</accession>
<dbReference type="Gene3D" id="3.90.105.20">
    <property type="match status" value="1"/>
</dbReference>
<dbReference type="PANTHER" id="PTHR45841">
    <property type="entry name" value="MRNA TURNOVER PROTEIN 4 MRTO4"/>
    <property type="match status" value="1"/>
</dbReference>